<evidence type="ECO:0000313" key="1">
    <source>
        <dbReference type="EMBL" id="ADN13311.1"/>
    </source>
</evidence>
<dbReference type="EMBL" id="CP002198">
    <property type="protein sequence ID" value="ADN13311.1"/>
    <property type="molecule type" value="Genomic_DNA"/>
</dbReference>
<accession>E0UHQ4</accession>
<dbReference type="RefSeq" id="WP_013321418.1">
    <property type="nucleotide sequence ID" value="NC_014501.1"/>
</dbReference>
<dbReference type="KEGG" id="cyj:Cyan7822_1310"/>
<name>E0UHQ4_GLOV7</name>
<dbReference type="HOGENOM" id="CLU_2259099_0_0_3"/>
<dbReference type="AlphaFoldDB" id="E0UHQ4"/>
<protein>
    <submittedName>
        <fullName evidence="1">Uncharacterized protein</fullName>
    </submittedName>
</protein>
<evidence type="ECO:0000313" key="2">
    <source>
        <dbReference type="Proteomes" id="UP000008206"/>
    </source>
</evidence>
<reference evidence="2" key="1">
    <citation type="journal article" date="2011" name="MBio">
        <title>Novel metabolic attributes of the genus Cyanothece, comprising a group of unicellular nitrogen-fixing Cyanobacteria.</title>
        <authorList>
            <person name="Bandyopadhyay A."/>
            <person name="Elvitigala T."/>
            <person name="Welsh E."/>
            <person name="Stockel J."/>
            <person name="Liberton M."/>
            <person name="Min H."/>
            <person name="Sherman L.A."/>
            <person name="Pakrasi H.B."/>
        </authorList>
    </citation>
    <scope>NUCLEOTIDE SEQUENCE [LARGE SCALE GENOMIC DNA]</scope>
    <source>
        <strain evidence="2">PCC 7822</strain>
    </source>
</reference>
<dbReference type="Proteomes" id="UP000008206">
    <property type="component" value="Chromosome"/>
</dbReference>
<sequence>MTAIVIANNIPSNIATLESLIAHNLLALKETIGGLTFNLDNGVYAAQPYCTFTTGVAYSGQSMMHFDVYLPYDPQLWGNTLNKKSWLYVKEISSNAYPSSYNS</sequence>
<keyword evidence="2" id="KW-1185">Reference proteome</keyword>
<proteinExistence type="predicted"/>
<organism evidence="1 2">
    <name type="scientific">Gloeothece verrucosa (strain PCC 7822)</name>
    <name type="common">Cyanothece sp. (strain PCC 7822)</name>
    <dbReference type="NCBI Taxonomy" id="497965"/>
    <lineage>
        <taxon>Bacteria</taxon>
        <taxon>Bacillati</taxon>
        <taxon>Cyanobacteriota</taxon>
        <taxon>Cyanophyceae</taxon>
        <taxon>Oscillatoriophycideae</taxon>
        <taxon>Chroococcales</taxon>
        <taxon>Aphanothecaceae</taxon>
        <taxon>Gloeothece</taxon>
        <taxon>Gloeothece verrucosa</taxon>
    </lineage>
</organism>
<dbReference type="STRING" id="497965.Cyan7822_1310"/>
<gene>
    <name evidence="1" type="ordered locus">Cyan7822_1310</name>
</gene>